<dbReference type="GO" id="GO:0000981">
    <property type="term" value="F:DNA-binding transcription factor activity, RNA polymerase II-specific"/>
    <property type="evidence" value="ECO:0007669"/>
    <property type="project" value="TreeGrafter"/>
</dbReference>
<reference evidence="11 12" key="1">
    <citation type="submission" date="2019-09" db="EMBL/GenBank/DDBJ databases">
        <title>A chromosome-level genome assembly of the Chinese tupelo Nyssa sinensis.</title>
        <authorList>
            <person name="Yang X."/>
            <person name="Kang M."/>
            <person name="Yang Y."/>
            <person name="Xiong H."/>
            <person name="Wang M."/>
            <person name="Zhang Z."/>
            <person name="Wang Z."/>
            <person name="Wu H."/>
            <person name="Ma T."/>
            <person name="Liu J."/>
            <person name="Xi Z."/>
        </authorList>
    </citation>
    <scope>NUCLEOTIDE SEQUENCE [LARGE SCALE GENOMIC DNA]</scope>
    <source>
        <strain evidence="11">J267</strain>
        <tissue evidence="11">Leaf</tissue>
    </source>
</reference>
<evidence type="ECO:0000256" key="2">
    <source>
        <dbReference type="ARBA" id="ARBA00022723"/>
    </source>
</evidence>
<proteinExistence type="predicted"/>
<dbReference type="PROSITE" id="PS50090">
    <property type="entry name" value="MYB_LIKE"/>
    <property type="match status" value="2"/>
</dbReference>
<dbReference type="InterPro" id="IPR009057">
    <property type="entry name" value="Homeodomain-like_sf"/>
</dbReference>
<dbReference type="SUPFAM" id="SSF46689">
    <property type="entry name" value="Homeodomain-like"/>
    <property type="match status" value="1"/>
</dbReference>
<feature type="domain" description="Myb-like" evidence="8">
    <location>
        <begin position="166"/>
        <end position="205"/>
    </location>
</feature>
<evidence type="ECO:0000256" key="6">
    <source>
        <dbReference type="PROSITE-ProRule" id="PRU00027"/>
    </source>
</evidence>
<dbReference type="InterPro" id="IPR050560">
    <property type="entry name" value="MYB_TF"/>
</dbReference>
<evidence type="ECO:0000256" key="1">
    <source>
        <dbReference type="ARBA" id="ARBA00004123"/>
    </source>
</evidence>
<feature type="region of interest" description="Disordered" evidence="7">
    <location>
        <begin position="1"/>
        <end position="41"/>
    </location>
</feature>
<keyword evidence="2" id="KW-0479">Metal-binding</keyword>
<gene>
    <name evidence="11" type="ORF">F0562_025439</name>
</gene>
<evidence type="ECO:0000313" key="11">
    <source>
        <dbReference type="EMBL" id="KAA8541476.1"/>
    </source>
</evidence>
<dbReference type="GO" id="GO:0000978">
    <property type="term" value="F:RNA polymerase II cis-regulatory region sequence-specific DNA binding"/>
    <property type="evidence" value="ECO:0007669"/>
    <property type="project" value="TreeGrafter"/>
</dbReference>
<dbReference type="PANTHER" id="PTHR45614:SF175">
    <property type="entry name" value="TRANSCRIPTION FACTOR MYB105-RELATED"/>
    <property type="match status" value="1"/>
</dbReference>
<evidence type="ECO:0000256" key="3">
    <source>
        <dbReference type="ARBA" id="ARBA00022771"/>
    </source>
</evidence>
<dbReference type="InterPro" id="IPR055075">
    <property type="entry name" value="NOMO-like_N"/>
</dbReference>
<evidence type="ECO:0000313" key="12">
    <source>
        <dbReference type="Proteomes" id="UP000325577"/>
    </source>
</evidence>
<evidence type="ECO:0000259" key="8">
    <source>
        <dbReference type="PROSITE" id="PS50090"/>
    </source>
</evidence>
<evidence type="ECO:0000259" key="9">
    <source>
        <dbReference type="PROSITE" id="PS50808"/>
    </source>
</evidence>
<organism evidence="11 12">
    <name type="scientific">Nyssa sinensis</name>
    <dbReference type="NCBI Taxonomy" id="561372"/>
    <lineage>
        <taxon>Eukaryota</taxon>
        <taxon>Viridiplantae</taxon>
        <taxon>Streptophyta</taxon>
        <taxon>Embryophyta</taxon>
        <taxon>Tracheophyta</taxon>
        <taxon>Spermatophyta</taxon>
        <taxon>Magnoliopsida</taxon>
        <taxon>eudicotyledons</taxon>
        <taxon>Gunneridae</taxon>
        <taxon>Pentapetalae</taxon>
        <taxon>asterids</taxon>
        <taxon>Cornales</taxon>
        <taxon>Nyssaceae</taxon>
        <taxon>Nyssa</taxon>
    </lineage>
</organism>
<dbReference type="InterPro" id="IPR003656">
    <property type="entry name" value="Znf_BED"/>
</dbReference>
<evidence type="ECO:0000259" key="10">
    <source>
        <dbReference type="PROSITE" id="PS51294"/>
    </source>
</evidence>
<dbReference type="GO" id="GO:0005634">
    <property type="term" value="C:nucleus"/>
    <property type="evidence" value="ECO:0007669"/>
    <property type="project" value="UniProtKB-SubCell"/>
</dbReference>
<feature type="domain" description="HTH myb-type" evidence="10">
    <location>
        <begin position="166"/>
        <end position="209"/>
    </location>
</feature>
<evidence type="ECO:0000256" key="7">
    <source>
        <dbReference type="SAM" id="MobiDB-lite"/>
    </source>
</evidence>
<dbReference type="Pfam" id="PF22898">
    <property type="entry name" value="NOMO1-like_1st"/>
    <property type="match status" value="1"/>
</dbReference>
<dbReference type="PROSITE" id="PS51294">
    <property type="entry name" value="HTH_MYB"/>
    <property type="match status" value="2"/>
</dbReference>
<dbReference type="CDD" id="cd00167">
    <property type="entry name" value="SANT"/>
    <property type="match status" value="1"/>
</dbReference>
<dbReference type="EMBL" id="CM018036">
    <property type="protein sequence ID" value="KAA8541476.1"/>
    <property type="molecule type" value="Genomic_DNA"/>
</dbReference>
<keyword evidence="12" id="KW-1185">Reference proteome</keyword>
<dbReference type="Gene3D" id="1.10.10.60">
    <property type="entry name" value="Homeodomain-like"/>
    <property type="match status" value="2"/>
</dbReference>
<dbReference type="PROSITE" id="PS50808">
    <property type="entry name" value="ZF_BED"/>
    <property type="match status" value="1"/>
</dbReference>
<dbReference type="Proteomes" id="UP000325577">
    <property type="component" value="Linkage Group LG13"/>
</dbReference>
<dbReference type="AlphaFoldDB" id="A0A5J5BFU0"/>
<keyword evidence="3 6" id="KW-0863">Zinc-finger</keyword>
<dbReference type="Pfam" id="PF00249">
    <property type="entry name" value="Myb_DNA-binding"/>
    <property type="match status" value="2"/>
</dbReference>
<dbReference type="OrthoDB" id="2143914at2759"/>
<evidence type="ECO:0000256" key="4">
    <source>
        <dbReference type="ARBA" id="ARBA00022833"/>
    </source>
</evidence>
<dbReference type="SMART" id="SM00717">
    <property type="entry name" value="SANT"/>
    <property type="match status" value="2"/>
</dbReference>
<keyword evidence="4" id="KW-0862">Zinc</keyword>
<feature type="domain" description="HTH myb-type" evidence="10">
    <location>
        <begin position="227"/>
        <end position="260"/>
    </location>
</feature>
<sequence>MWGTLAPMRGTNGNDGGNNENMENEKNDIQNEDAGPYKHVFQRKPRKRTSIIWNDFKEVVDTNGSKKAKCNYCLGLFTMLSTGATMQFRRHLKRCTQRQLASKKQMVLSVETVASDCAGSIANFKYDRAKVELRMLDGLVKDRTQCAPNGYYFIPVYDKRALELVEDTKLKELVALYGPQNWNLIANKLEGRSGKSYRLRWFNQLDLRINRRAFVKKKKKRLMVASRLYGNKWAMITRLFSGRTDNAVKNHWHVIMARKYREQSNAYKRRKMGKSIYRIMIQFVI</sequence>
<feature type="domain" description="BED-type" evidence="9">
    <location>
        <begin position="47"/>
        <end position="103"/>
    </location>
</feature>
<dbReference type="InterPro" id="IPR001005">
    <property type="entry name" value="SANT/Myb"/>
</dbReference>
<dbReference type="SMART" id="SM00614">
    <property type="entry name" value="ZnF_BED"/>
    <property type="match status" value="1"/>
</dbReference>
<dbReference type="GO" id="GO:0008270">
    <property type="term" value="F:zinc ion binding"/>
    <property type="evidence" value="ECO:0007669"/>
    <property type="project" value="UniProtKB-KW"/>
</dbReference>
<evidence type="ECO:0000256" key="5">
    <source>
        <dbReference type="ARBA" id="ARBA00023242"/>
    </source>
</evidence>
<name>A0A5J5BFU0_9ASTE</name>
<protein>
    <recommendedName>
        <fullName evidence="13">HTH myb-type domain-containing protein</fullName>
    </recommendedName>
</protein>
<keyword evidence="5" id="KW-0539">Nucleus</keyword>
<dbReference type="InterPro" id="IPR017930">
    <property type="entry name" value="Myb_dom"/>
</dbReference>
<dbReference type="PANTHER" id="PTHR45614">
    <property type="entry name" value="MYB PROTEIN-RELATED"/>
    <property type="match status" value="1"/>
</dbReference>
<accession>A0A5J5BFU0</accession>
<comment type="subcellular location">
    <subcellularLocation>
        <location evidence="1">Nucleus</location>
    </subcellularLocation>
</comment>
<evidence type="ECO:0008006" key="13">
    <source>
        <dbReference type="Google" id="ProtNLM"/>
    </source>
</evidence>
<feature type="domain" description="Myb-like" evidence="8">
    <location>
        <begin position="206"/>
        <end position="256"/>
    </location>
</feature>